<dbReference type="CDD" id="cd00096">
    <property type="entry name" value="Ig"/>
    <property type="match status" value="1"/>
</dbReference>
<evidence type="ECO:0000313" key="4">
    <source>
        <dbReference type="EMBL" id="GCB62933.1"/>
    </source>
</evidence>
<dbReference type="Gene3D" id="2.60.40.10">
    <property type="entry name" value="Immunoglobulins"/>
    <property type="match status" value="1"/>
</dbReference>
<evidence type="ECO:0000313" key="5">
    <source>
        <dbReference type="Proteomes" id="UP000288216"/>
    </source>
</evidence>
<feature type="domain" description="Ig-like" evidence="3">
    <location>
        <begin position="16"/>
        <end position="131"/>
    </location>
</feature>
<dbReference type="SMART" id="SM00409">
    <property type="entry name" value="IG"/>
    <property type="match status" value="1"/>
</dbReference>
<keyword evidence="1" id="KW-0472">Membrane</keyword>
<proteinExistence type="predicted"/>
<name>A0A401NPX2_SCYTO</name>
<reference evidence="4 5" key="1">
    <citation type="journal article" date="2018" name="Nat. Ecol. Evol.">
        <title>Shark genomes provide insights into elasmobranch evolution and the origin of vertebrates.</title>
        <authorList>
            <person name="Hara Y"/>
            <person name="Yamaguchi K"/>
            <person name="Onimaru K"/>
            <person name="Kadota M"/>
            <person name="Koyanagi M"/>
            <person name="Keeley SD"/>
            <person name="Tatsumi K"/>
            <person name="Tanaka K"/>
            <person name="Motone F"/>
            <person name="Kageyama Y"/>
            <person name="Nozu R"/>
            <person name="Adachi N"/>
            <person name="Nishimura O"/>
            <person name="Nakagawa R"/>
            <person name="Tanegashima C"/>
            <person name="Kiyatake I"/>
            <person name="Matsumoto R"/>
            <person name="Murakumo K"/>
            <person name="Nishida K"/>
            <person name="Terakita A"/>
            <person name="Kuratani S"/>
            <person name="Sato K"/>
            <person name="Hyodo S Kuraku.S."/>
        </authorList>
    </citation>
    <scope>NUCLEOTIDE SEQUENCE [LARGE SCALE GENOMIC DNA]</scope>
</reference>
<dbReference type="STRING" id="75743.A0A401NPX2"/>
<feature type="chain" id="PRO_5019033231" description="Ig-like domain-containing protein" evidence="2">
    <location>
        <begin position="27"/>
        <end position="193"/>
    </location>
</feature>
<evidence type="ECO:0000256" key="1">
    <source>
        <dbReference type="SAM" id="Phobius"/>
    </source>
</evidence>
<dbReference type="InterPro" id="IPR007110">
    <property type="entry name" value="Ig-like_dom"/>
</dbReference>
<keyword evidence="1" id="KW-0812">Transmembrane</keyword>
<comment type="caution">
    <text evidence="4">The sequence shown here is derived from an EMBL/GenBank/DDBJ whole genome shotgun (WGS) entry which is preliminary data.</text>
</comment>
<protein>
    <recommendedName>
        <fullName evidence="3">Ig-like domain-containing protein</fullName>
    </recommendedName>
</protein>
<gene>
    <name evidence="4" type="ORF">scyTo_0014562</name>
</gene>
<sequence length="193" mass="22025">MGRKTSHHSRHWFLSVQVLMVLGAECISEVAVKCGETARLPCKADFQVGLQYRAISWYKIIDNGVGLTGIVRKDFRENITRKYLGFNGPIELDSARPYCLIIHNVSREDFGTYQCSLWAPLGEQNKQADVGLREKDIRFERWWIIVPLVLMILVLIIFIGIYARKYNGPSDYKKCNNELTSSIGTLPGAENNR</sequence>
<dbReference type="PANTHER" id="PTHR15193:SF1">
    <property type="entry name" value="CD83 ANTIGEN"/>
    <property type="match status" value="1"/>
</dbReference>
<feature type="signal peptide" evidence="2">
    <location>
        <begin position="1"/>
        <end position="26"/>
    </location>
</feature>
<dbReference type="InterPro" id="IPR036179">
    <property type="entry name" value="Ig-like_dom_sf"/>
</dbReference>
<dbReference type="InterPro" id="IPR003599">
    <property type="entry name" value="Ig_sub"/>
</dbReference>
<keyword evidence="1" id="KW-1133">Transmembrane helix</keyword>
<dbReference type="SUPFAM" id="SSF48726">
    <property type="entry name" value="Immunoglobulin"/>
    <property type="match status" value="1"/>
</dbReference>
<feature type="transmembrane region" description="Helical" evidence="1">
    <location>
        <begin position="142"/>
        <end position="163"/>
    </location>
</feature>
<dbReference type="PROSITE" id="PS50835">
    <property type="entry name" value="IG_LIKE"/>
    <property type="match status" value="1"/>
</dbReference>
<keyword evidence="2" id="KW-0732">Signal</keyword>
<organism evidence="4 5">
    <name type="scientific">Scyliorhinus torazame</name>
    <name type="common">Cloudy catshark</name>
    <name type="synonym">Catulus torazame</name>
    <dbReference type="NCBI Taxonomy" id="75743"/>
    <lineage>
        <taxon>Eukaryota</taxon>
        <taxon>Metazoa</taxon>
        <taxon>Chordata</taxon>
        <taxon>Craniata</taxon>
        <taxon>Vertebrata</taxon>
        <taxon>Chondrichthyes</taxon>
        <taxon>Elasmobranchii</taxon>
        <taxon>Galeomorphii</taxon>
        <taxon>Galeoidea</taxon>
        <taxon>Carcharhiniformes</taxon>
        <taxon>Scyliorhinidae</taxon>
        <taxon>Scyliorhinus</taxon>
    </lineage>
</organism>
<evidence type="ECO:0000256" key="2">
    <source>
        <dbReference type="SAM" id="SignalP"/>
    </source>
</evidence>
<dbReference type="EMBL" id="BFAA01007857">
    <property type="protein sequence ID" value="GCB62933.1"/>
    <property type="molecule type" value="Genomic_DNA"/>
</dbReference>
<evidence type="ECO:0000259" key="3">
    <source>
        <dbReference type="PROSITE" id="PS50835"/>
    </source>
</evidence>
<dbReference type="PANTHER" id="PTHR15193">
    <property type="entry name" value="CD83 ANTIGEN"/>
    <property type="match status" value="1"/>
</dbReference>
<dbReference type="OrthoDB" id="9422899at2759"/>
<keyword evidence="5" id="KW-1185">Reference proteome</keyword>
<dbReference type="InterPro" id="IPR013783">
    <property type="entry name" value="Ig-like_fold"/>
</dbReference>
<dbReference type="AlphaFoldDB" id="A0A401NPX2"/>
<accession>A0A401NPX2</accession>
<dbReference type="OMA" id="SWYKMAG"/>
<dbReference type="Proteomes" id="UP000288216">
    <property type="component" value="Unassembled WGS sequence"/>
</dbReference>